<dbReference type="RefSeq" id="WP_089048879.1">
    <property type="nucleotide sequence ID" value="NZ_FXTV01000023.1"/>
</dbReference>
<evidence type="ECO:0000313" key="1">
    <source>
        <dbReference type="EMBL" id="OXA93981.1"/>
    </source>
</evidence>
<dbReference type="EMBL" id="MUGW01000011">
    <property type="protein sequence ID" value="OXA93981.1"/>
    <property type="molecule type" value="Genomic_DNA"/>
</dbReference>
<evidence type="ECO:0000313" key="2">
    <source>
        <dbReference type="Proteomes" id="UP000198345"/>
    </source>
</evidence>
<accession>A0A226HK10</accession>
<dbReference type="Pfam" id="PF14091">
    <property type="entry name" value="DUF4269"/>
    <property type="match status" value="1"/>
</dbReference>
<dbReference type="Proteomes" id="UP000198345">
    <property type="component" value="Unassembled WGS sequence"/>
</dbReference>
<name>A0A226HK10_9FLAO</name>
<sequence>MIDFTSINYLKNGTKRQIEAFETLTHHRILDILEVYDPILVGTIPIDIAIENSDLDIICYFKNEADFTVKLISTFGNEIDFTWRKVLIDQHESVVATFKKGNFEIEIFGQNIPTKDQNGYKHMLIEYEILQFEGDNFRLKIINLKQKGYKTEPAFALLLDLKGDPYKALLEYKR</sequence>
<gene>
    <name evidence="1" type="ORF">B0A66_05630</name>
</gene>
<organism evidence="1 2">
    <name type="scientific">Flavobacterium hercynium</name>
    <dbReference type="NCBI Taxonomy" id="387094"/>
    <lineage>
        <taxon>Bacteria</taxon>
        <taxon>Pseudomonadati</taxon>
        <taxon>Bacteroidota</taxon>
        <taxon>Flavobacteriia</taxon>
        <taxon>Flavobacteriales</taxon>
        <taxon>Flavobacteriaceae</taxon>
        <taxon>Flavobacterium</taxon>
    </lineage>
</organism>
<keyword evidence="2" id="KW-1185">Reference proteome</keyword>
<keyword evidence="1" id="KW-0378">Hydrolase</keyword>
<dbReference type="AlphaFoldDB" id="A0A226HK10"/>
<proteinExistence type="predicted"/>
<protein>
    <submittedName>
        <fullName evidence="1">Diadenosine tetraphosphate hydrolase</fullName>
    </submittedName>
</protein>
<dbReference type="GO" id="GO:0016787">
    <property type="term" value="F:hydrolase activity"/>
    <property type="evidence" value="ECO:0007669"/>
    <property type="project" value="UniProtKB-KW"/>
</dbReference>
<dbReference type="OrthoDB" id="6402248at2"/>
<dbReference type="InterPro" id="IPR025365">
    <property type="entry name" value="DUF4269"/>
</dbReference>
<reference evidence="1 2" key="1">
    <citation type="submission" date="2016-11" db="EMBL/GenBank/DDBJ databases">
        <title>Whole genomes of Flavobacteriaceae.</title>
        <authorList>
            <person name="Stine C."/>
            <person name="Li C."/>
            <person name="Tadesse D."/>
        </authorList>
    </citation>
    <scope>NUCLEOTIDE SEQUENCE [LARGE SCALE GENOMIC DNA]</scope>
    <source>
        <strain evidence="1 2">DSM 18292</strain>
    </source>
</reference>
<comment type="caution">
    <text evidence="1">The sequence shown here is derived from an EMBL/GenBank/DDBJ whole genome shotgun (WGS) entry which is preliminary data.</text>
</comment>